<dbReference type="EMBL" id="JAFREP010000005">
    <property type="protein sequence ID" value="MBO1318301.1"/>
    <property type="molecule type" value="Genomic_DNA"/>
</dbReference>
<name>A0A8J7Q5G3_9BACT</name>
<dbReference type="AlphaFoldDB" id="A0A8J7Q5G3"/>
<evidence type="ECO:0000313" key="1">
    <source>
        <dbReference type="EMBL" id="MBO1318301.1"/>
    </source>
</evidence>
<reference evidence="1" key="1">
    <citation type="submission" date="2021-03" db="EMBL/GenBank/DDBJ databases">
        <authorList>
            <person name="Wang G."/>
        </authorList>
    </citation>
    <scope>NUCLEOTIDE SEQUENCE</scope>
    <source>
        <strain evidence="1">KCTC 12899</strain>
    </source>
</reference>
<proteinExistence type="predicted"/>
<protein>
    <submittedName>
        <fullName evidence="1">Uncharacterized protein</fullName>
    </submittedName>
</protein>
<organism evidence="1 2">
    <name type="scientific">Acanthopleuribacter pedis</name>
    <dbReference type="NCBI Taxonomy" id="442870"/>
    <lineage>
        <taxon>Bacteria</taxon>
        <taxon>Pseudomonadati</taxon>
        <taxon>Acidobacteriota</taxon>
        <taxon>Holophagae</taxon>
        <taxon>Acanthopleuribacterales</taxon>
        <taxon>Acanthopleuribacteraceae</taxon>
        <taxon>Acanthopleuribacter</taxon>
    </lineage>
</organism>
<gene>
    <name evidence="1" type="ORF">J3U88_07535</name>
</gene>
<evidence type="ECO:0000313" key="2">
    <source>
        <dbReference type="Proteomes" id="UP000664417"/>
    </source>
</evidence>
<sequence length="143" mass="15901">MTIETAASDGYETHEFKQLAKLASRLGRPVTKNGRPLLAVLSEPETKQFLAMLAALQRAFNSASTPLPVAYFSELDTPDLAALVHGFEIHLDQNRPGFITSNTYKWRDLTAAAETFFEIANGHRQTAGTELYRKLFIDGRLDS</sequence>
<keyword evidence="2" id="KW-1185">Reference proteome</keyword>
<comment type="caution">
    <text evidence="1">The sequence shown here is derived from an EMBL/GenBank/DDBJ whole genome shotgun (WGS) entry which is preliminary data.</text>
</comment>
<dbReference type="RefSeq" id="WP_207857995.1">
    <property type="nucleotide sequence ID" value="NZ_JAFREP010000005.1"/>
</dbReference>
<dbReference type="Proteomes" id="UP000664417">
    <property type="component" value="Unassembled WGS sequence"/>
</dbReference>
<accession>A0A8J7Q5G3</accession>